<organism evidence="1 2">
    <name type="scientific">Plantactinospora solaniradicis</name>
    <dbReference type="NCBI Taxonomy" id="1723736"/>
    <lineage>
        <taxon>Bacteria</taxon>
        <taxon>Bacillati</taxon>
        <taxon>Actinomycetota</taxon>
        <taxon>Actinomycetes</taxon>
        <taxon>Micromonosporales</taxon>
        <taxon>Micromonosporaceae</taxon>
        <taxon>Plantactinospora</taxon>
    </lineage>
</organism>
<sequence>MIEFDAVDRPLEVPDGVVAVLPEVLVPMYWWRGVPFERAEPVSMTPLERFALELALTTGRADPEEFFEITNLPGPTLLPVATRRLVAARALAPADGGYVPLSPDAERAARTQTVYERRLSSLDVVLLPLSGDLLALDPRSSRLREVERLRPRSVGSAPVSPRLAGTRLADHLSARLRDGTLAGAPDDLTGVAQLPAESPPIGPDGWCPVYRCRGELRRDGDRYRPAVTLPGEGKRDPVTVELPGAHGLAGRWLALVDAFGDPATRARAWDRLLGWHERTAPRAERTGPGRWSCWLSPTAARRLADRGRNLALPLGMAIRGEDAVVEVAIDLRGADPTATEMIRTDELLTAAAQPGADPAPVPRTRAMRERAWRLGFPGLVYALREAEDFGYA</sequence>
<protein>
    <submittedName>
        <fullName evidence="1">Uncharacterized protein</fullName>
    </submittedName>
</protein>
<dbReference type="RefSeq" id="WP_377422136.1">
    <property type="nucleotide sequence ID" value="NZ_JBHSPR010000010.1"/>
</dbReference>
<dbReference type="Proteomes" id="UP001596203">
    <property type="component" value="Unassembled WGS sequence"/>
</dbReference>
<keyword evidence="2" id="KW-1185">Reference proteome</keyword>
<name>A0ABW1K7C6_9ACTN</name>
<evidence type="ECO:0000313" key="2">
    <source>
        <dbReference type="Proteomes" id="UP001596203"/>
    </source>
</evidence>
<comment type="caution">
    <text evidence="1">The sequence shown here is derived from an EMBL/GenBank/DDBJ whole genome shotgun (WGS) entry which is preliminary data.</text>
</comment>
<proteinExistence type="predicted"/>
<dbReference type="EMBL" id="JBHSPR010000010">
    <property type="protein sequence ID" value="MFC6017687.1"/>
    <property type="molecule type" value="Genomic_DNA"/>
</dbReference>
<accession>A0ABW1K7C6</accession>
<evidence type="ECO:0000313" key="1">
    <source>
        <dbReference type="EMBL" id="MFC6017687.1"/>
    </source>
</evidence>
<gene>
    <name evidence="1" type="ORF">ACFP2T_15905</name>
</gene>
<reference evidence="2" key="1">
    <citation type="journal article" date="2019" name="Int. J. Syst. Evol. Microbiol.">
        <title>The Global Catalogue of Microorganisms (GCM) 10K type strain sequencing project: providing services to taxonomists for standard genome sequencing and annotation.</title>
        <authorList>
            <consortium name="The Broad Institute Genomics Platform"/>
            <consortium name="The Broad Institute Genome Sequencing Center for Infectious Disease"/>
            <person name="Wu L."/>
            <person name="Ma J."/>
        </authorList>
    </citation>
    <scope>NUCLEOTIDE SEQUENCE [LARGE SCALE GENOMIC DNA]</scope>
    <source>
        <strain evidence="2">ZS-35-S2</strain>
    </source>
</reference>